<evidence type="ECO:0000256" key="8">
    <source>
        <dbReference type="HAMAP-Rule" id="MF_00478"/>
    </source>
</evidence>
<dbReference type="NCBIfam" id="TIGR01948">
    <property type="entry name" value="rnfE"/>
    <property type="match status" value="1"/>
</dbReference>
<dbReference type="HAMAP" id="MF_00478">
    <property type="entry name" value="RsxE_RnfE"/>
    <property type="match status" value="1"/>
</dbReference>
<feature type="transmembrane region" description="Helical" evidence="8">
    <location>
        <begin position="72"/>
        <end position="92"/>
    </location>
</feature>
<keyword evidence="3 8" id="KW-0812">Transmembrane</keyword>
<feature type="transmembrane region" description="Helical" evidence="8">
    <location>
        <begin position="40"/>
        <end position="60"/>
    </location>
</feature>
<dbReference type="PANTHER" id="PTHR30586:SF0">
    <property type="entry name" value="ION-TRANSLOCATING OXIDOREDUCTASE COMPLEX SUBUNIT E"/>
    <property type="match status" value="1"/>
</dbReference>
<keyword evidence="2 8" id="KW-0813">Transport</keyword>
<keyword evidence="5 8" id="KW-0249">Electron transport</keyword>
<dbReference type="EMBL" id="CP002360">
    <property type="protein sequence ID" value="AEE96353.1"/>
    <property type="molecule type" value="Genomic_DNA"/>
</dbReference>
<dbReference type="PANTHER" id="PTHR30586">
    <property type="entry name" value="ELECTRON TRANSPORT COMPLEX PROTEIN RNFE"/>
    <property type="match status" value="1"/>
</dbReference>
<dbReference type="GO" id="GO:0012505">
    <property type="term" value="C:endomembrane system"/>
    <property type="evidence" value="ECO:0007669"/>
    <property type="project" value="UniProtKB-SubCell"/>
</dbReference>
<dbReference type="GO" id="GO:0022900">
    <property type="term" value="P:electron transport chain"/>
    <property type="evidence" value="ECO:0007669"/>
    <property type="project" value="UniProtKB-UniRule"/>
</dbReference>
<proteinExistence type="inferred from homology"/>
<reference evidence="10" key="1">
    <citation type="submission" date="2010-11" db="EMBL/GenBank/DDBJ databases">
        <title>The complete genome of Mahella australiensis DSM 15567.</title>
        <authorList>
            <consortium name="US DOE Joint Genome Institute (JGI-PGF)"/>
            <person name="Lucas S."/>
            <person name="Copeland A."/>
            <person name="Lapidus A."/>
            <person name="Bruce D."/>
            <person name="Goodwin L."/>
            <person name="Pitluck S."/>
            <person name="Kyrpides N."/>
            <person name="Mavromatis K."/>
            <person name="Pagani I."/>
            <person name="Ivanova N."/>
            <person name="Teshima H."/>
            <person name="Brettin T."/>
            <person name="Detter J.C."/>
            <person name="Han C."/>
            <person name="Tapia R."/>
            <person name="Land M."/>
            <person name="Hauser L."/>
            <person name="Markowitz V."/>
            <person name="Cheng J.-F."/>
            <person name="Hugenholtz P."/>
            <person name="Woyke T."/>
            <person name="Wu D."/>
            <person name="Spring S."/>
            <person name="Pukall R."/>
            <person name="Steenblock K."/>
            <person name="Schneider S."/>
            <person name="Klenk H.-P."/>
            <person name="Eisen J.A."/>
        </authorList>
    </citation>
    <scope>NUCLEOTIDE SEQUENCE [LARGE SCALE GENOMIC DNA]</scope>
    <source>
        <strain evidence="10">DSM 15567 / CIP 107919 / 50-1 BON</strain>
    </source>
</reference>
<keyword evidence="10" id="KW-1185">Reference proteome</keyword>
<dbReference type="InterPro" id="IPR003667">
    <property type="entry name" value="NqrDE/RnfAE"/>
</dbReference>
<dbReference type="STRING" id="697281.Mahau_1156"/>
<dbReference type="GO" id="GO:0005886">
    <property type="term" value="C:plasma membrane"/>
    <property type="evidence" value="ECO:0007669"/>
    <property type="project" value="UniProtKB-SubCell"/>
</dbReference>
<accession>F3ZVJ1</accession>
<evidence type="ECO:0000313" key="9">
    <source>
        <dbReference type="EMBL" id="AEE96353.1"/>
    </source>
</evidence>
<dbReference type="AlphaFoldDB" id="F3ZVJ1"/>
<keyword evidence="6 8" id="KW-1133">Transmembrane helix</keyword>
<keyword evidence="4 8" id="KW-1278">Translocase</keyword>
<dbReference type="Proteomes" id="UP000008457">
    <property type="component" value="Chromosome"/>
</dbReference>
<keyword evidence="8" id="KW-1003">Cell membrane</keyword>
<comment type="subcellular location">
    <subcellularLocation>
        <location evidence="8">Cell membrane</location>
        <topology evidence="8">Multi-pass membrane protein</topology>
    </subcellularLocation>
    <subcellularLocation>
        <location evidence="1">Endomembrane system</location>
        <topology evidence="1">Multi-pass membrane protein</topology>
    </subcellularLocation>
</comment>
<dbReference type="PIRSF" id="PIRSF006102">
    <property type="entry name" value="NQR_DE"/>
    <property type="match status" value="1"/>
</dbReference>
<gene>
    <name evidence="8" type="primary">rnfE</name>
    <name evidence="9" type="ordered locus">Mahau_1156</name>
</gene>
<evidence type="ECO:0000256" key="4">
    <source>
        <dbReference type="ARBA" id="ARBA00022967"/>
    </source>
</evidence>
<dbReference type="NCBIfam" id="NF009070">
    <property type="entry name" value="PRK12405.1"/>
    <property type="match status" value="1"/>
</dbReference>
<evidence type="ECO:0000256" key="3">
    <source>
        <dbReference type="ARBA" id="ARBA00022692"/>
    </source>
</evidence>
<feature type="transmembrane region" description="Helical" evidence="8">
    <location>
        <begin position="170"/>
        <end position="194"/>
    </location>
</feature>
<feature type="transmembrane region" description="Helical" evidence="8">
    <location>
        <begin position="98"/>
        <end position="116"/>
    </location>
</feature>
<comment type="subunit">
    <text evidence="8">The complex is composed of six subunits: RnfA, RnfB, RnfC, RnfD, RnfE and RnfG.</text>
</comment>
<evidence type="ECO:0000256" key="7">
    <source>
        <dbReference type="ARBA" id="ARBA00023136"/>
    </source>
</evidence>
<dbReference type="KEGG" id="mas:Mahau_1156"/>
<protein>
    <recommendedName>
        <fullName evidence="8">Ion-translocating oxidoreductase complex subunit E</fullName>
        <ecNumber evidence="8">7.-.-.-</ecNumber>
    </recommendedName>
    <alternativeName>
        <fullName evidence="8">Rnf electron transport complex subunit E</fullName>
    </alternativeName>
</protein>
<dbReference type="InterPro" id="IPR010968">
    <property type="entry name" value="RnfE"/>
</dbReference>
<dbReference type="HOGENOM" id="CLU_046659_1_1_9"/>
<organism evidence="9 10">
    <name type="scientific">Mahella australiensis (strain DSM 15567 / CIP 107919 / 50-1 BON)</name>
    <dbReference type="NCBI Taxonomy" id="697281"/>
    <lineage>
        <taxon>Bacteria</taxon>
        <taxon>Bacillati</taxon>
        <taxon>Bacillota</taxon>
        <taxon>Clostridia</taxon>
        <taxon>Thermoanaerobacterales</taxon>
        <taxon>Thermoanaerobacterales Family IV. Incertae Sedis</taxon>
        <taxon>Mahella</taxon>
    </lineage>
</organism>
<name>F3ZVJ1_MAHA5</name>
<comment type="similarity">
    <text evidence="8">Belongs to the NqrDE/RnfAE family.</text>
</comment>
<comment type="function">
    <text evidence="8">Part of a membrane-bound complex that couples electron transfer with translocation of ions across the membrane.</text>
</comment>
<dbReference type="EC" id="7.-.-.-" evidence="8"/>
<dbReference type="RefSeq" id="WP_013780783.1">
    <property type="nucleotide sequence ID" value="NC_015520.1"/>
</dbReference>
<sequence length="208" mass="22046">MMKGVIKDFVNGLWNENPTFRLVVGMCPTLAVTTNATNGVAMGLAASFVLVGSNAMISAMRNFISPKIRMPAFVVVIASFVTIVGMVMKAFLPELDRALGIFIPLIVVNCIIMARAEAFASKQPVVNSIADGLGMGLGFTLALVILGSIREILGNGSIFGINLFGASYEPALLLIMPPGAFMALGLLIGLINYLTRKPKDNAEKEGSH</sequence>
<evidence type="ECO:0000313" key="10">
    <source>
        <dbReference type="Proteomes" id="UP000008457"/>
    </source>
</evidence>
<evidence type="ECO:0000256" key="6">
    <source>
        <dbReference type="ARBA" id="ARBA00022989"/>
    </source>
</evidence>
<dbReference type="eggNOG" id="COG4660">
    <property type="taxonomic scope" value="Bacteria"/>
</dbReference>
<evidence type="ECO:0000256" key="5">
    <source>
        <dbReference type="ARBA" id="ARBA00022982"/>
    </source>
</evidence>
<evidence type="ECO:0000256" key="2">
    <source>
        <dbReference type="ARBA" id="ARBA00022448"/>
    </source>
</evidence>
<keyword evidence="7 8" id="KW-0472">Membrane</keyword>
<dbReference type="Pfam" id="PF02508">
    <property type="entry name" value="Rnf-Nqr"/>
    <property type="match status" value="1"/>
</dbReference>
<evidence type="ECO:0000256" key="1">
    <source>
        <dbReference type="ARBA" id="ARBA00004127"/>
    </source>
</evidence>
<reference evidence="9 10" key="2">
    <citation type="journal article" date="2011" name="Stand. Genomic Sci.">
        <title>Complete genome sequence of Mahella australiensis type strain (50-1 BON).</title>
        <authorList>
            <person name="Sikorski J."/>
            <person name="Teshima H."/>
            <person name="Nolan M."/>
            <person name="Lucas S."/>
            <person name="Hammon N."/>
            <person name="Deshpande S."/>
            <person name="Cheng J.F."/>
            <person name="Pitluck S."/>
            <person name="Liolios K."/>
            <person name="Pagani I."/>
            <person name="Ivanova N."/>
            <person name="Huntemann M."/>
            <person name="Mavromatis K."/>
            <person name="Ovchinikova G."/>
            <person name="Pati A."/>
            <person name="Tapia R."/>
            <person name="Han C."/>
            <person name="Goodwin L."/>
            <person name="Chen A."/>
            <person name="Palaniappan K."/>
            <person name="Land M."/>
            <person name="Hauser L."/>
            <person name="Ngatchou-Djao O.D."/>
            <person name="Rohde M."/>
            <person name="Pukall R."/>
            <person name="Spring S."/>
            <person name="Abt B."/>
            <person name="Goker M."/>
            <person name="Detter J.C."/>
            <person name="Woyke T."/>
            <person name="Bristow J."/>
            <person name="Markowitz V."/>
            <person name="Hugenholtz P."/>
            <person name="Eisen J.A."/>
            <person name="Kyrpides N.C."/>
            <person name="Klenk H.P."/>
            <person name="Lapidus A."/>
        </authorList>
    </citation>
    <scope>NUCLEOTIDE SEQUENCE [LARGE SCALE GENOMIC DNA]</scope>
    <source>
        <strain evidence="10">DSM 15567 / CIP 107919 / 50-1 BON</strain>
    </source>
</reference>
<feature type="transmembrane region" description="Helical" evidence="8">
    <location>
        <begin position="128"/>
        <end position="150"/>
    </location>
</feature>